<feature type="signal peptide" evidence="1">
    <location>
        <begin position="1"/>
        <end position="18"/>
    </location>
</feature>
<sequence length="158" mass="17839">MKFQALLVAAITTPLALAAPSATVDTPSKVLEDRQGCRVTTPVPCAYISPPPTEEETKARHELFFDAFILKKNLSEAFKYIDNVYTNHNPMARRGGPKEALDILGGIWCNQNFRNAKSAFRGDMGYVAYNNIVDRFRWKDGCITEHWDSGERWPSWAN</sequence>
<evidence type="ECO:0000313" key="2">
    <source>
        <dbReference type="EMBL" id="KAK4442720.1"/>
    </source>
</evidence>
<dbReference type="Proteomes" id="UP001321760">
    <property type="component" value="Unassembled WGS sequence"/>
</dbReference>
<evidence type="ECO:0000313" key="3">
    <source>
        <dbReference type="Proteomes" id="UP001321760"/>
    </source>
</evidence>
<name>A0AAV9G385_9PEZI</name>
<organism evidence="2 3">
    <name type="scientific">Podospora aff. communis PSN243</name>
    <dbReference type="NCBI Taxonomy" id="3040156"/>
    <lineage>
        <taxon>Eukaryota</taxon>
        <taxon>Fungi</taxon>
        <taxon>Dikarya</taxon>
        <taxon>Ascomycota</taxon>
        <taxon>Pezizomycotina</taxon>
        <taxon>Sordariomycetes</taxon>
        <taxon>Sordariomycetidae</taxon>
        <taxon>Sordariales</taxon>
        <taxon>Podosporaceae</taxon>
        <taxon>Podospora</taxon>
    </lineage>
</organism>
<dbReference type="InterPro" id="IPR032710">
    <property type="entry name" value="NTF2-like_dom_sf"/>
</dbReference>
<gene>
    <name evidence="2" type="ORF">QBC34DRAFT_386985</name>
</gene>
<comment type="caution">
    <text evidence="2">The sequence shown here is derived from an EMBL/GenBank/DDBJ whole genome shotgun (WGS) entry which is preliminary data.</text>
</comment>
<keyword evidence="3" id="KW-1185">Reference proteome</keyword>
<reference evidence="2" key="1">
    <citation type="journal article" date="2023" name="Mol. Phylogenet. Evol.">
        <title>Genome-scale phylogeny and comparative genomics of the fungal order Sordariales.</title>
        <authorList>
            <person name="Hensen N."/>
            <person name="Bonometti L."/>
            <person name="Westerberg I."/>
            <person name="Brannstrom I.O."/>
            <person name="Guillou S."/>
            <person name="Cros-Aarteil S."/>
            <person name="Calhoun S."/>
            <person name="Haridas S."/>
            <person name="Kuo A."/>
            <person name="Mondo S."/>
            <person name="Pangilinan J."/>
            <person name="Riley R."/>
            <person name="LaButti K."/>
            <person name="Andreopoulos B."/>
            <person name="Lipzen A."/>
            <person name="Chen C."/>
            <person name="Yan M."/>
            <person name="Daum C."/>
            <person name="Ng V."/>
            <person name="Clum A."/>
            <person name="Steindorff A."/>
            <person name="Ohm R.A."/>
            <person name="Martin F."/>
            <person name="Silar P."/>
            <person name="Natvig D.O."/>
            <person name="Lalanne C."/>
            <person name="Gautier V."/>
            <person name="Ament-Velasquez S.L."/>
            <person name="Kruys A."/>
            <person name="Hutchinson M.I."/>
            <person name="Powell A.J."/>
            <person name="Barry K."/>
            <person name="Miller A.N."/>
            <person name="Grigoriev I.V."/>
            <person name="Debuchy R."/>
            <person name="Gladieux P."/>
            <person name="Hiltunen Thoren M."/>
            <person name="Johannesson H."/>
        </authorList>
    </citation>
    <scope>NUCLEOTIDE SEQUENCE</scope>
    <source>
        <strain evidence="2">PSN243</strain>
    </source>
</reference>
<dbReference type="SUPFAM" id="SSF54427">
    <property type="entry name" value="NTF2-like"/>
    <property type="match status" value="1"/>
</dbReference>
<accession>A0AAV9G385</accession>
<keyword evidence="1" id="KW-0732">Signal</keyword>
<evidence type="ECO:0008006" key="4">
    <source>
        <dbReference type="Google" id="ProtNLM"/>
    </source>
</evidence>
<protein>
    <recommendedName>
        <fullName evidence="4">SnoaL-like domain-containing protein</fullName>
    </recommendedName>
</protein>
<evidence type="ECO:0000256" key="1">
    <source>
        <dbReference type="SAM" id="SignalP"/>
    </source>
</evidence>
<proteinExistence type="predicted"/>
<dbReference type="Gene3D" id="3.10.450.50">
    <property type="match status" value="1"/>
</dbReference>
<reference evidence="2" key="2">
    <citation type="submission" date="2023-05" db="EMBL/GenBank/DDBJ databases">
        <authorList>
            <consortium name="Lawrence Berkeley National Laboratory"/>
            <person name="Steindorff A."/>
            <person name="Hensen N."/>
            <person name="Bonometti L."/>
            <person name="Westerberg I."/>
            <person name="Brannstrom I.O."/>
            <person name="Guillou S."/>
            <person name="Cros-Aarteil S."/>
            <person name="Calhoun S."/>
            <person name="Haridas S."/>
            <person name="Kuo A."/>
            <person name="Mondo S."/>
            <person name="Pangilinan J."/>
            <person name="Riley R."/>
            <person name="Labutti K."/>
            <person name="Andreopoulos B."/>
            <person name="Lipzen A."/>
            <person name="Chen C."/>
            <person name="Yanf M."/>
            <person name="Daum C."/>
            <person name="Ng V."/>
            <person name="Clum A."/>
            <person name="Ohm R."/>
            <person name="Martin F."/>
            <person name="Silar P."/>
            <person name="Natvig D."/>
            <person name="Lalanne C."/>
            <person name="Gautier V."/>
            <person name="Ament-Velasquez S.L."/>
            <person name="Kruys A."/>
            <person name="Hutchinson M.I."/>
            <person name="Powell A.J."/>
            <person name="Barry K."/>
            <person name="Miller A.N."/>
            <person name="Grigoriev I.V."/>
            <person name="Debuchy R."/>
            <person name="Gladieux P."/>
            <person name="Thoren M.H."/>
            <person name="Johannesson H."/>
        </authorList>
    </citation>
    <scope>NUCLEOTIDE SEQUENCE</scope>
    <source>
        <strain evidence="2">PSN243</strain>
    </source>
</reference>
<dbReference type="EMBL" id="MU866008">
    <property type="protein sequence ID" value="KAK4442720.1"/>
    <property type="molecule type" value="Genomic_DNA"/>
</dbReference>
<dbReference type="AlphaFoldDB" id="A0AAV9G385"/>
<feature type="chain" id="PRO_5043978856" description="SnoaL-like domain-containing protein" evidence="1">
    <location>
        <begin position="19"/>
        <end position="158"/>
    </location>
</feature>